<organism evidence="2 3">
    <name type="scientific">Chitinophaga filiformis</name>
    <name type="common">Myxococcus filiformis</name>
    <name type="synonym">Flexibacter filiformis</name>
    <dbReference type="NCBI Taxonomy" id="104663"/>
    <lineage>
        <taxon>Bacteria</taxon>
        <taxon>Pseudomonadati</taxon>
        <taxon>Bacteroidota</taxon>
        <taxon>Chitinophagia</taxon>
        <taxon>Chitinophagales</taxon>
        <taxon>Chitinophagaceae</taxon>
        <taxon>Chitinophaga</taxon>
    </lineage>
</organism>
<feature type="transmembrane region" description="Helical" evidence="1">
    <location>
        <begin position="149"/>
        <end position="165"/>
    </location>
</feature>
<feature type="transmembrane region" description="Helical" evidence="1">
    <location>
        <begin position="807"/>
        <end position="827"/>
    </location>
</feature>
<dbReference type="PANTHER" id="PTHR38454">
    <property type="entry name" value="INTEGRAL MEMBRANE PROTEIN-RELATED"/>
    <property type="match status" value="1"/>
</dbReference>
<evidence type="ECO:0000313" key="3">
    <source>
        <dbReference type="Proteomes" id="UP000830198"/>
    </source>
</evidence>
<dbReference type="InterPro" id="IPR018580">
    <property type="entry name" value="Uncharacterised_YfhO"/>
</dbReference>
<gene>
    <name evidence="2" type="ORF">MYF79_17910</name>
</gene>
<keyword evidence="1" id="KW-0812">Transmembrane</keyword>
<feature type="transmembrane region" description="Helical" evidence="1">
    <location>
        <begin position="100"/>
        <end position="118"/>
    </location>
</feature>
<feature type="transmembrane region" description="Helical" evidence="1">
    <location>
        <begin position="447"/>
        <end position="468"/>
    </location>
</feature>
<dbReference type="EMBL" id="CP095855">
    <property type="protein sequence ID" value="UPK66816.1"/>
    <property type="molecule type" value="Genomic_DNA"/>
</dbReference>
<dbReference type="Proteomes" id="UP000830198">
    <property type="component" value="Chromosome"/>
</dbReference>
<feature type="transmembrane region" description="Helical" evidence="1">
    <location>
        <begin position="125"/>
        <end position="143"/>
    </location>
</feature>
<feature type="transmembrane region" description="Helical" evidence="1">
    <location>
        <begin position="192"/>
        <end position="213"/>
    </location>
</feature>
<feature type="transmembrane region" description="Helical" evidence="1">
    <location>
        <begin position="520"/>
        <end position="538"/>
    </location>
</feature>
<proteinExistence type="predicted"/>
<feature type="transmembrane region" description="Helical" evidence="1">
    <location>
        <begin position="220"/>
        <end position="243"/>
    </location>
</feature>
<dbReference type="PANTHER" id="PTHR38454:SF1">
    <property type="entry name" value="INTEGRAL MEMBRANE PROTEIN"/>
    <property type="match status" value="1"/>
</dbReference>
<dbReference type="Pfam" id="PF09586">
    <property type="entry name" value="YfhO"/>
    <property type="match status" value="1"/>
</dbReference>
<protein>
    <submittedName>
        <fullName evidence="2">YfhO family protein</fullName>
    </submittedName>
</protein>
<feature type="transmembrane region" description="Helical" evidence="1">
    <location>
        <begin position="374"/>
        <end position="394"/>
    </location>
</feature>
<evidence type="ECO:0000256" key="1">
    <source>
        <dbReference type="SAM" id="Phobius"/>
    </source>
</evidence>
<feature type="transmembrane region" description="Helical" evidence="1">
    <location>
        <begin position="350"/>
        <end position="367"/>
    </location>
</feature>
<keyword evidence="1" id="KW-1133">Transmembrane helix</keyword>
<sequence>MIARLKNLLPHAIAILALLILSIIYCKPALNGKILSQSDNVQWQGMAKEAMDYKKEHGITPLWTTSMFGGMPTYQIAMETPYDFTNYIPAILTFGLPKPVNVLFLSALCFYLLCIVLGTNPWIGFAGAVAYTYASYSPIIIVTGHETKMLALAYLPAVIAGFVLIIRKRYLLGTGIMALFLTYLIGANHLQITYYFFLMLGVIAIVYAVYCILEKQYRHLIISGLLIMLAVVLSVGSNAVSLWTTYEYARESTRGGTSELTPLPHESTDKSKGGLDKEYAFRWSYGKFETFTMLVPDIYGGSSSGSLSSSSETYKKLVAIGVPEPSAEEVTKHWNLYWGDQSYLGTSGPVYMGAVICLLTLLGLFIIRSWHKWWLVAISTLGILLAWGSNFPAFNYFMFDHFPLYNKFRAPSQALIIPQFSFAVLAVLTLQELISGKLSREELQKKLKWTGMILAGTLLMVYVASFSFRYTNATNSQENPGGDDIFHAKLVQMFQGNTRIADELMVALYADREQLYHDDVLRTVIFAGLAFLLLWLFLKGRFNTTWLLAGISLLIVTDLLQVDNRYLNTGSFMDENNYNISFQPSEADQQILQDKDPYYRVFNLTAQPFDDAMTSYFHKSVGGYHAAKLQLYADLIERQISHNNIKVLNMLNTKYVIVPGNDGHPVVQKNPDALGNAWFVKHILWAKSADAEMKALDHLDTRDTVVIDQRYKDVIQGNPSFDSTATISLIANNLNEISYRSAAGAQQFAVFSEVYYEQGWHAFIDDKPAPYYRVNYALRGMMIPAGKHTITFRFEPTSYYTGIKLAMSSYLIMLLLLTGGVVTNVRMNKMNNEKPKRV</sequence>
<accession>A0ABY4HST3</accession>
<name>A0ABY4HST3_CHIFI</name>
<evidence type="ECO:0000313" key="2">
    <source>
        <dbReference type="EMBL" id="UPK66816.1"/>
    </source>
</evidence>
<keyword evidence="1" id="KW-0472">Membrane</keyword>
<feature type="transmembrane region" description="Helical" evidence="1">
    <location>
        <begin position="414"/>
        <end position="435"/>
    </location>
</feature>
<feature type="transmembrane region" description="Helical" evidence="1">
    <location>
        <begin position="170"/>
        <end position="186"/>
    </location>
</feature>
<reference evidence="2 3" key="1">
    <citation type="submission" date="2022-04" db="EMBL/GenBank/DDBJ databases">
        <title>The arsenic-methylating capacity of Chitinophaga filiformis YT5 during chitin decomposition.</title>
        <authorList>
            <person name="Chen G."/>
            <person name="Liang Y."/>
        </authorList>
    </citation>
    <scope>NUCLEOTIDE SEQUENCE [LARGE SCALE GENOMIC DNA]</scope>
    <source>
        <strain evidence="2 3">YT5</strain>
    </source>
</reference>
<keyword evidence="3" id="KW-1185">Reference proteome</keyword>
<feature type="transmembrane region" description="Helical" evidence="1">
    <location>
        <begin position="545"/>
        <end position="562"/>
    </location>
</feature>
<dbReference type="RefSeq" id="WP_247809021.1">
    <property type="nucleotide sequence ID" value="NZ_CP095855.1"/>
</dbReference>